<dbReference type="PROSITE" id="PS50109">
    <property type="entry name" value="HIS_KIN"/>
    <property type="match status" value="1"/>
</dbReference>
<dbReference type="InterPro" id="IPR001610">
    <property type="entry name" value="PAC"/>
</dbReference>
<dbReference type="AlphaFoldDB" id="A0A365PW91"/>
<evidence type="ECO:0000256" key="1">
    <source>
        <dbReference type="ARBA" id="ARBA00000085"/>
    </source>
</evidence>
<feature type="domain" description="HAMP" evidence="12">
    <location>
        <begin position="404"/>
        <end position="456"/>
    </location>
</feature>
<evidence type="ECO:0000259" key="12">
    <source>
        <dbReference type="PROSITE" id="PS50885"/>
    </source>
</evidence>
<dbReference type="SUPFAM" id="SSF55785">
    <property type="entry name" value="PYP-like sensor domain (PAS domain)"/>
    <property type="match status" value="1"/>
</dbReference>
<dbReference type="PROSITE" id="PS50113">
    <property type="entry name" value="PAC"/>
    <property type="match status" value="1"/>
</dbReference>
<dbReference type="EC" id="2.7.13.3" evidence="3"/>
<dbReference type="SMART" id="SM00388">
    <property type="entry name" value="HisKA"/>
    <property type="match status" value="1"/>
</dbReference>
<dbReference type="SMART" id="SM00086">
    <property type="entry name" value="PAC"/>
    <property type="match status" value="1"/>
</dbReference>
<dbReference type="InterPro" id="IPR000700">
    <property type="entry name" value="PAS-assoc_C"/>
</dbReference>
<gene>
    <name evidence="14" type="ORF">DQ403_07335</name>
    <name evidence="13" type="ORF">KQ248_05750</name>
</gene>
<feature type="transmembrane region" description="Helical" evidence="8">
    <location>
        <begin position="376"/>
        <end position="396"/>
    </location>
</feature>
<dbReference type="Gene3D" id="3.40.50.2300">
    <property type="match status" value="1"/>
</dbReference>
<feature type="transmembrane region" description="Helical" evidence="8">
    <location>
        <begin position="12"/>
        <end position="38"/>
    </location>
</feature>
<comment type="subcellular location">
    <subcellularLocation>
        <location evidence="2">Membrane</location>
    </subcellularLocation>
</comment>
<dbReference type="CDD" id="cd00130">
    <property type="entry name" value="PAS"/>
    <property type="match status" value="1"/>
</dbReference>
<dbReference type="PANTHER" id="PTHR43047">
    <property type="entry name" value="TWO-COMPONENT HISTIDINE PROTEIN KINASE"/>
    <property type="match status" value="1"/>
</dbReference>
<dbReference type="PROSITE" id="PS50885">
    <property type="entry name" value="HAMP"/>
    <property type="match status" value="1"/>
</dbReference>
<feature type="modified residue" description="4-aspartylphosphate" evidence="7">
    <location>
        <position position="895"/>
    </location>
</feature>
<evidence type="ECO:0000256" key="5">
    <source>
        <dbReference type="ARBA" id="ARBA00022679"/>
    </source>
</evidence>
<dbReference type="InterPro" id="IPR011006">
    <property type="entry name" value="CheY-like_superfamily"/>
</dbReference>
<dbReference type="PRINTS" id="PR00344">
    <property type="entry name" value="BCTRLSENSOR"/>
</dbReference>
<keyword evidence="16" id="KW-1185">Reference proteome</keyword>
<dbReference type="Gene3D" id="3.30.450.20">
    <property type="entry name" value="PAS domain"/>
    <property type="match status" value="2"/>
</dbReference>
<accession>A0A365PW91</accession>
<evidence type="ECO:0000313" key="15">
    <source>
        <dbReference type="Proteomes" id="UP000252554"/>
    </source>
</evidence>
<dbReference type="InterPro" id="IPR036097">
    <property type="entry name" value="HisK_dim/P_sf"/>
</dbReference>
<dbReference type="CDD" id="cd00082">
    <property type="entry name" value="HisKA"/>
    <property type="match status" value="1"/>
</dbReference>
<dbReference type="SMART" id="SM00448">
    <property type="entry name" value="REC"/>
    <property type="match status" value="1"/>
</dbReference>
<dbReference type="SMART" id="SM00387">
    <property type="entry name" value="HATPase_c"/>
    <property type="match status" value="1"/>
</dbReference>
<keyword evidence="5" id="KW-0808">Transferase</keyword>
<feature type="domain" description="Histidine kinase" evidence="9">
    <location>
        <begin position="604"/>
        <end position="823"/>
    </location>
</feature>
<evidence type="ECO:0000313" key="16">
    <source>
        <dbReference type="Proteomes" id="UP000683436"/>
    </source>
</evidence>
<dbReference type="Pfam" id="PF00072">
    <property type="entry name" value="Response_reg"/>
    <property type="match status" value="1"/>
</dbReference>
<dbReference type="InterPro" id="IPR000014">
    <property type="entry name" value="PAS"/>
</dbReference>
<name>A0A365PW91_9GAMM</name>
<evidence type="ECO:0000256" key="2">
    <source>
        <dbReference type="ARBA" id="ARBA00004370"/>
    </source>
</evidence>
<feature type="domain" description="Response regulatory" evidence="10">
    <location>
        <begin position="847"/>
        <end position="961"/>
    </location>
</feature>
<dbReference type="EMBL" id="CP076683">
    <property type="protein sequence ID" value="QWV18184.1"/>
    <property type="molecule type" value="Genomic_DNA"/>
</dbReference>
<dbReference type="Pfam" id="PF02518">
    <property type="entry name" value="HATPase_c"/>
    <property type="match status" value="1"/>
</dbReference>
<organism evidence="14 15">
    <name type="scientific">Stutzerimonas zhaodongensis</name>
    <dbReference type="NCBI Taxonomy" id="1176257"/>
    <lineage>
        <taxon>Bacteria</taxon>
        <taxon>Pseudomonadati</taxon>
        <taxon>Pseudomonadota</taxon>
        <taxon>Gammaproteobacteria</taxon>
        <taxon>Pseudomonadales</taxon>
        <taxon>Pseudomonadaceae</taxon>
        <taxon>Stutzerimonas</taxon>
    </lineage>
</organism>
<dbReference type="PANTHER" id="PTHR43047:SF72">
    <property type="entry name" value="OSMOSENSING HISTIDINE PROTEIN KINASE SLN1"/>
    <property type="match status" value="1"/>
</dbReference>
<dbReference type="PROSITE" id="PS50110">
    <property type="entry name" value="RESPONSE_REGULATORY"/>
    <property type="match status" value="1"/>
</dbReference>
<keyword evidence="8" id="KW-0812">Transmembrane</keyword>
<feature type="domain" description="PAC" evidence="11">
    <location>
        <begin position="532"/>
        <end position="586"/>
    </location>
</feature>
<dbReference type="Gene3D" id="1.10.287.130">
    <property type="match status" value="1"/>
</dbReference>
<evidence type="ECO:0000313" key="14">
    <source>
        <dbReference type="EMBL" id="RBA59775.1"/>
    </source>
</evidence>
<dbReference type="GO" id="GO:0005886">
    <property type="term" value="C:plasma membrane"/>
    <property type="evidence" value="ECO:0007669"/>
    <property type="project" value="UniProtKB-ARBA"/>
</dbReference>
<dbReference type="EMBL" id="QNTV01000004">
    <property type="protein sequence ID" value="RBA59775.1"/>
    <property type="molecule type" value="Genomic_DNA"/>
</dbReference>
<evidence type="ECO:0000259" key="9">
    <source>
        <dbReference type="PROSITE" id="PS50109"/>
    </source>
</evidence>
<evidence type="ECO:0000259" key="10">
    <source>
        <dbReference type="PROSITE" id="PS50110"/>
    </source>
</evidence>
<reference evidence="13 16" key="2">
    <citation type="submission" date="2021-06" db="EMBL/GenBank/DDBJ databases">
        <title>Microbial metabolic specificity influences pelagic lipid remineralization.</title>
        <authorList>
            <person name="Behrendt L."/>
            <person name="Hunter J.E."/>
            <person name="Alcolombri U."/>
            <person name="Smriga S."/>
            <person name="Mincer T."/>
            <person name="Lowenstein D.P."/>
            <person name="Peaudecerf F.J."/>
            <person name="Fernandez V.I."/>
            <person name="Fredricks H."/>
            <person name="Almblad H."/>
            <person name="Harrison J.J."/>
            <person name="Stocker R."/>
            <person name="Van Mooy B.A.S."/>
        </authorList>
    </citation>
    <scope>NUCLEOTIDE SEQUENCE [LARGE SCALE GENOMIC DNA]</scope>
    <source>
        <strain evidence="13 16">A252</strain>
    </source>
</reference>
<dbReference type="Gene3D" id="3.30.565.10">
    <property type="entry name" value="Histidine kinase-like ATPase, C-terminal domain"/>
    <property type="match status" value="1"/>
</dbReference>
<dbReference type="InterPro" id="IPR005467">
    <property type="entry name" value="His_kinase_dom"/>
</dbReference>
<dbReference type="InterPro" id="IPR004358">
    <property type="entry name" value="Sig_transdc_His_kin-like_C"/>
</dbReference>
<evidence type="ECO:0000256" key="8">
    <source>
        <dbReference type="SAM" id="Phobius"/>
    </source>
</evidence>
<dbReference type="SUPFAM" id="SSF55874">
    <property type="entry name" value="ATPase domain of HSP90 chaperone/DNA topoisomerase II/histidine kinase"/>
    <property type="match status" value="1"/>
</dbReference>
<dbReference type="GO" id="GO:0000155">
    <property type="term" value="F:phosphorelay sensor kinase activity"/>
    <property type="evidence" value="ECO:0007669"/>
    <property type="project" value="InterPro"/>
</dbReference>
<dbReference type="Pfam" id="PF00512">
    <property type="entry name" value="HisKA"/>
    <property type="match status" value="1"/>
</dbReference>
<dbReference type="SUPFAM" id="SSF52172">
    <property type="entry name" value="CheY-like"/>
    <property type="match status" value="1"/>
</dbReference>
<dbReference type="GO" id="GO:0009927">
    <property type="term" value="F:histidine phosphotransfer kinase activity"/>
    <property type="evidence" value="ECO:0007669"/>
    <property type="project" value="TreeGrafter"/>
</dbReference>
<keyword evidence="8" id="KW-0472">Membrane</keyword>
<evidence type="ECO:0000256" key="7">
    <source>
        <dbReference type="PROSITE-ProRule" id="PRU00169"/>
    </source>
</evidence>
<dbReference type="RefSeq" id="WP_128119815.1">
    <property type="nucleotide sequence ID" value="NZ_CP076683.1"/>
</dbReference>
<reference evidence="14 15" key="1">
    <citation type="submission" date="2018-06" db="EMBL/GenBank/DDBJ databases">
        <title>Whole genome sequencing of four bacterial strains from South Shetland trench revealing bio-synthetic gene clusters.</title>
        <authorList>
            <person name="Abdel-Mageed W.M."/>
            <person name="Lehri B."/>
            <person name="Jarmusch S.A."/>
            <person name="Miranda K."/>
            <person name="Goodfellow M."/>
            <person name="Jaspars M."/>
            <person name="Karlyshev A.V."/>
        </authorList>
    </citation>
    <scope>NUCLEOTIDE SEQUENCE [LARGE SCALE GENOMIC DNA]</scope>
    <source>
        <strain evidence="14 15">SST2</strain>
    </source>
</reference>
<evidence type="ECO:0000256" key="3">
    <source>
        <dbReference type="ARBA" id="ARBA00012438"/>
    </source>
</evidence>
<dbReference type="InterPro" id="IPR003594">
    <property type="entry name" value="HATPase_dom"/>
</dbReference>
<dbReference type="Proteomes" id="UP000683436">
    <property type="component" value="Chromosome"/>
</dbReference>
<dbReference type="InterPro" id="IPR036890">
    <property type="entry name" value="HATPase_C_sf"/>
</dbReference>
<dbReference type="Pfam" id="PF08447">
    <property type="entry name" value="PAS_3"/>
    <property type="match status" value="1"/>
</dbReference>
<dbReference type="InterPro" id="IPR003660">
    <property type="entry name" value="HAMP_dom"/>
</dbReference>
<dbReference type="InterPro" id="IPR003661">
    <property type="entry name" value="HisK_dim/P_dom"/>
</dbReference>
<dbReference type="InterPro" id="IPR001789">
    <property type="entry name" value="Sig_transdc_resp-reg_receiver"/>
</dbReference>
<dbReference type="InterPro" id="IPR035965">
    <property type="entry name" value="PAS-like_dom_sf"/>
</dbReference>
<evidence type="ECO:0000256" key="4">
    <source>
        <dbReference type="ARBA" id="ARBA00022553"/>
    </source>
</evidence>
<keyword evidence="8" id="KW-1133">Transmembrane helix</keyword>
<evidence type="ECO:0000313" key="13">
    <source>
        <dbReference type="EMBL" id="QWV18184.1"/>
    </source>
</evidence>
<comment type="catalytic activity">
    <reaction evidence="1">
        <text>ATP + protein L-histidine = ADP + protein N-phospho-L-histidine.</text>
        <dbReference type="EC" id="2.7.13.3"/>
    </reaction>
</comment>
<keyword evidence="6 14" id="KW-0418">Kinase</keyword>
<evidence type="ECO:0000259" key="11">
    <source>
        <dbReference type="PROSITE" id="PS50113"/>
    </source>
</evidence>
<dbReference type="InterPro" id="IPR013655">
    <property type="entry name" value="PAS_fold_3"/>
</dbReference>
<sequence length="969" mass="108297">MPPTPHIGLRRWIWRAFIRSALIPLVLVEAGLIAVYLLSNQAVRDAQINYLRETALHDLQASAGQEARVVDEQLRHIGALTDFYRDMTEQTLAGTAAVAPVPLALTEDGVRYTPDDNGGAAVFYSNVIAPEQQDLDKVARLTALDSFMQGLQKTNPLVASIYFNSHDSLNHIYPWFLTPDQYPHDMVIPNYNFYYLADATHNPERKVVWTDVYLDPAGHGWMMSAIAPVYRGDFLEGVAGLDVTVGGILDHIGELQVPWNGYAVLVSNDMTIMALPSRGEDDFGLNELTTHSYEEAIRRETLKPEDFNLARREATKQLAQAISDAPDGVQTVFLGGRSQLVAWTTIEQTGWRLLTVVDEEAVFEKTNELASEYRTLGYWLIVGLVVFYLVFFGFMWRRARQLSQRLLTPIAGISRMMTEIGAGRWRPQPTDSRIRELDEMASHTAAIGEQLERSEGDRERAQSRLQLVLESATESIWERSEDRTIQVRGRFSKRFGMPTTMQEAAFVDRVHPDDRAAIQTALERVAAGAQDYSVEFRFADANGRYVWLLSRGKVLERDPDTGMVRVMAGTHVDIDALKRVEADLRASSLQAQAASEAKTRFISSMSHELRTPLNAILGFAQLMKLERDASEAASDDIEYLDEILLASRHLSHLVEDILDWSNVQVDGRQRELKPLQVRELLQECADMVGAEVRQRHLRLNLDLPDESLQVAADRRRLRQVILNLLSNAMKYNKEGGDVTLTYQVAASHVRLIVEDTGIGIPADKQAQVFEPFQRLGRENTAILGTGIGLALCKEFAAHQNGVMGLHSEEGIGSSFWIELPLLDATLALPVAAPTKPVVTRALHVNTRVLYVEDNPASQFLVRKALEPIAEVAVEQNGRAALDRILASPPELLLLDLNLPGLSGEELLRQLRQHSQTRDLPVVVLSAAVYDDAERLNGLDYQALMLKPIDVDELRQLVADILKEGETHAP</sequence>
<keyword evidence="4 7" id="KW-0597">Phosphoprotein</keyword>
<dbReference type="FunFam" id="3.30.565.10:FF:000006">
    <property type="entry name" value="Sensor histidine kinase WalK"/>
    <property type="match status" value="1"/>
</dbReference>
<evidence type="ECO:0000256" key="6">
    <source>
        <dbReference type="ARBA" id="ARBA00022777"/>
    </source>
</evidence>
<dbReference type="Proteomes" id="UP000252554">
    <property type="component" value="Unassembled WGS sequence"/>
</dbReference>
<protein>
    <recommendedName>
        <fullName evidence="3">histidine kinase</fullName>
        <ecNumber evidence="3">2.7.13.3</ecNumber>
    </recommendedName>
</protein>
<proteinExistence type="predicted"/>
<dbReference type="SUPFAM" id="SSF47384">
    <property type="entry name" value="Homodimeric domain of signal transducing histidine kinase"/>
    <property type="match status" value="1"/>
</dbReference>